<proteinExistence type="predicted"/>
<dbReference type="AlphaFoldDB" id="A0A6G0KRX1"/>
<dbReference type="Proteomes" id="UP000488956">
    <property type="component" value="Unassembled WGS sequence"/>
</dbReference>
<evidence type="ECO:0000313" key="2">
    <source>
        <dbReference type="EMBL" id="KAE9096089.1"/>
    </source>
</evidence>
<organism evidence="2 3">
    <name type="scientific">Phytophthora fragariae</name>
    <dbReference type="NCBI Taxonomy" id="53985"/>
    <lineage>
        <taxon>Eukaryota</taxon>
        <taxon>Sar</taxon>
        <taxon>Stramenopiles</taxon>
        <taxon>Oomycota</taxon>
        <taxon>Peronosporomycetes</taxon>
        <taxon>Peronosporales</taxon>
        <taxon>Peronosporaceae</taxon>
        <taxon>Phytophthora</taxon>
    </lineage>
</organism>
<name>A0A6G0KRX1_9STRA</name>
<protein>
    <submittedName>
        <fullName evidence="2">Uncharacterized protein</fullName>
    </submittedName>
</protein>
<evidence type="ECO:0000313" key="3">
    <source>
        <dbReference type="Proteomes" id="UP000488956"/>
    </source>
</evidence>
<reference evidence="2 3" key="1">
    <citation type="submission" date="2018-09" db="EMBL/GenBank/DDBJ databases">
        <title>Genomic investigation of the strawberry pathogen Phytophthora fragariae indicates pathogenicity is determined by transcriptional variation in three key races.</title>
        <authorList>
            <person name="Adams T.M."/>
            <person name="Armitage A.D."/>
            <person name="Sobczyk M.K."/>
            <person name="Bates H.J."/>
            <person name="Dunwell J.M."/>
            <person name="Nellist C.F."/>
            <person name="Harrison R.J."/>
        </authorList>
    </citation>
    <scope>NUCLEOTIDE SEQUENCE [LARGE SCALE GENOMIC DNA]</scope>
    <source>
        <strain evidence="2 3">ONT-3</strain>
    </source>
</reference>
<dbReference type="EMBL" id="QXFX01001130">
    <property type="protein sequence ID" value="KAE9096089.1"/>
    <property type="molecule type" value="Genomic_DNA"/>
</dbReference>
<sequence>MTVHHPGAPVVGKTKKTRLKHETVVAVFKDSRHHTYDVRWGNGVVERVSARSIAAHEATEAVSSSANAPESPEKGPPARDSAASPTGTDCPLCDCEDLENDAESAIVDEENVENLESGEIADGYVIANERLWSPCSDVLKDVVDHVTRRAAIHRPEVLQLGVRSAVKYCYLFYPMQTLQSTVA</sequence>
<comment type="caution">
    <text evidence="2">The sequence shown here is derived from an EMBL/GenBank/DDBJ whole genome shotgun (WGS) entry which is preliminary data.</text>
</comment>
<accession>A0A6G0KRX1</accession>
<feature type="region of interest" description="Disordered" evidence="1">
    <location>
        <begin position="56"/>
        <end position="86"/>
    </location>
</feature>
<evidence type="ECO:0000256" key="1">
    <source>
        <dbReference type="SAM" id="MobiDB-lite"/>
    </source>
</evidence>
<gene>
    <name evidence="2" type="ORF">PF010_g16469</name>
</gene>